<dbReference type="GO" id="GO:0016887">
    <property type="term" value="F:ATP hydrolysis activity"/>
    <property type="evidence" value="ECO:0007669"/>
    <property type="project" value="InterPro"/>
</dbReference>
<keyword evidence="3" id="KW-1185">Reference proteome</keyword>
<dbReference type="GO" id="GO:0005524">
    <property type="term" value="F:ATP binding"/>
    <property type="evidence" value="ECO:0007669"/>
    <property type="project" value="InterPro"/>
</dbReference>
<dbReference type="Pfam" id="PF00005">
    <property type="entry name" value="ABC_tran"/>
    <property type="match status" value="1"/>
</dbReference>
<evidence type="ECO:0000259" key="1">
    <source>
        <dbReference type="Pfam" id="PF00005"/>
    </source>
</evidence>
<organism evidence="2 3">
    <name type="scientific">Artemisia annua</name>
    <name type="common">Sweet wormwood</name>
    <dbReference type="NCBI Taxonomy" id="35608"/>
    <lineage>
        <taxon>Eukaryota</taxon>
        <taxon>Viridiplantae</taxon>
        <taxon>Streptophyta</taxon>
        <taxon>Embryophyta</taxon>
        <taxon>Tracheophyta</taxon>
        <taxon>Spermatophyta</taxon>
        <taxon>Magnoliopsida</taxon>
        <taxon>eudicotyledons</taxon>
        <taxon>Gunneridae</taxon>
        <taxon>Pentapetalae</taxon>
        <taxon>asterids</taxon>
        <taxon>campanulids</taxon>
        <taxon>Asterales</taxon>
        <taxon>Asteraceae</taxon>
        <taxon>Asteroideae</taxon>
        <taxon>Anthemideae</taxon>
        <taxon>Artemisiinae</taxon>
        <taxon>Artemisia</taxon>
    </lineage>
</organism>
<proteinExistence type="predicted"/>
<dbReference type="PANTHER" id="PTHR48040">
    <property type="entry name" value="PLEIOTROPIC DRUG RESISTANCE PROTEIN 1-LIKE ISOFORM X1"/>
    <property type="match status" value="1"/>
</dbReference>
<dbReference type="SUPFAM" id="SSF52540">
    <property type="entry name" value="P-loop containing nucleoside triphosphate hydrolases"/>
    <property type="match status" value="1"/>
</dbReference>
<dbReference type="PANTHER" id="PTHR48040:SF48">
    <property type="entry name" value="AAA+ ATPASE DOMAIN, PIGMENT PERMEASE_PROTEIN ATP-BINDING CASSETTE SUB-FAMILY G"/>
    <property type="match status" value="1"/>
</dbReference>
<dbReference type="EMBL" id="PKPP01008613">
    <property type="protein sequence ID" value="PWA50242.1"/>
    <property type="molecule type" value="Genomic_DNA"/>
</dbReference>
<evidence type="ECO:0000313" key="2">
    <source>
        <dbReference type="EMBL" id="PWA50242.1"/>
    </source>
</evidence>
<accession>A0A2U1LMM9</accession>
<dbReference type="InterPro" id="IPR027417">
    <property type="entry name" value="P-loop_NTPase"/>
</dbReference>
<dbReference type="STRING" id="35608.A0A2U1LMM9"/>
<dbReference type="InterPro" id="IPR003439">
    <property type="entry name" value="ABC_transporter-like_ATP-bd"/>
</dbReference>
<protein>
    <submittedName>
        <fullName evidence="2">Plant PDR ABC transporter associated</fullName>
    </submittedName>
</protein>
<sequence length="288" mass="32300">MKGRDEGSSKLGEVFGYHDWLQDDGVHDKMLSNSLLDSIDEDHILRRLRERIDSGGTETIKIEVRYENLSVEGCMFVGHRAHPSLYNVTFNAIEAIHSSYLYDSKDCRSMILMFYVCSGGTETIKIEVRAHYDHLGSLLQKRKNVNTLRSITGIIKPSRMTLLLGPPGAGKTTLLLALAGKLDKDLNVSGNITYCGHQLSEFIPQRTCTYISPNNLHTGEMTVRETLNFSGRCLGVGPRYRLLSEILKKEKEAENSFMNTTTLPGTETNLITDYVLKADCNLIPHVPF</sequence>
<feature type="domain" description="ABC transporter" evidence="1">
    <location>
        <begin position="149"/>
        <end position="255"/>
    </location>
</feature>
<gene>
    <name evidence="2" type="ORF">CTI12_AA474830</name>
</gene>
<name>A0A2U1LMM9_ARTAN</name>
<comment type="caution">
    <text evidence="2">The sequence shown here is derived from an EMBL/GenBank/DDBJ whole genome shotgun (WGS) entry which is preliminary data.</text>
</comment>
<dbReference type="Gene3D" id="3.40.50.300">
    <property type="entry name" value="P-loop containing nucleotide triphosphate hydrolases"/>
    <property type="match status" value="1"/>
</dbReference>
<evidence type="ECO:0000313" key="3">
    <source>
        <dbReference type="Proteomes" id="UP000245207"/>
    </source>
</evidence>
<dbReference type="Proteomes" id="UP000245207">
    <property type="component" value="Unassembled WGS sequence"/>
</dbReference>
<dbReference type="OrthoDB" id="66620at2759"/>
<dbReference type="AlphaFoldDB" id="A0A2U1LMM9"/>
<reference evidence="2 3" key="1">
    <citation type="journal article" date="2018" name="Mol. Plant">
        <title>The genome of Artemisia annua provides insight into the evolution of Asteraceae family and artemisinin biosynthesis.</title>
        <authorList>
            <person name="Shen Q."/>
            <person name="Zhang L."/>
            <person name="Liao Z."/>
            <person name="Wang S."/>
            <person name="Yan T."/>
            <person name="Shi P."/>
            <person name="Liu M."/>
            <person name="Fu X."/>
            <person name="Pan Q."/>
            <person name="Wang Y."/>
            <person name="Lv Z."/>
            <person name="Lu X."/>
            <person name="Zhang F."/>
            <person name="Jiang W."/>
            <person name="Ma Y."/>
            <person name="Chen M."/>
            <person name="Hao X."/>
            <person name="Li L."/>
            <person name="Tang Y."/>
            <person name="Lv G."/>
            <person name="Zhou Y."/>
            <person name="Sun X."/>
            <person name="Brodelius P.E."/>
            <person name="Rose J.K.C."/>
            <person name="Tang K."/>
        </authorList>
    </citation>
    <scope>NUCLEOTIDE SEQUENCE [LARGE SCALE GENOMIC DNA]</scope>
    <source>
        <strain evidence="3">cv. Huhao1</strain>
        <tissue evidence="2">Leaf</tissue>
    </source>
</reference>